<accession>A0AAD1TMA4</accession>
<protein>
    <submittedName>
        <fullName evidence="1">Uncharacterized protein</fullName>
    </submittedName>
</protein>
<feature type="non-terminal residue" evidence="1">
    <location>
        <position position="56"/>
    </location>
</feature>
<dbReference type="Proteomes" id="UP001295444">
    <property type="component" value="Unassembled WGS sequence"/>
</dbReference>
<sequence>FRDLLAHSDNTASPLRSALPPSTVKAVILNGFYGATCPAFFLRSPTSSEAFGSTVL</sequence>
<proteinExistence type="predicted"/>
<evidence type="ECO:0000313" key="1">
    <source>
        <dbReference type="EMBL" id="CAH2330630.1"/>
    </source>
</evidence>
<feature type="non-terminal residue" evidence="1">
    <location>
        <position position="1"/>
    </location>
</feature>
<dbReference type="AlphaFoldDB" id="A0AAD1TMA4"/>
<organism evidence="1 2">
    <name type="scientific">Pelobates cultripes</name>
    <name type="common">Western spadefoot toad</name>
    <dbReference type="NCBI Taxonomy" id="61616"/>
    <lineage>
        <taxon>Eukaryota</taxon>
        <taxon>Metazoa</taxon>
        <taxon>Chordata</taxon>
        <taxon>Craniata</taxon>
        <taxon>Vertebrata</taxon>
        <taxon>Euteleostomi</taxon>
        <taxon>Amphibia</taxon>
        <taxon>Batrachia</taxon>
        <taxon>Anura</taxon>
        <taxon>Pelobatoidea</taxon>
        <taxon>Pelobatidae</taxon>
        <taxon>Pelobates</taxon>
    </lineage>
</organism>
<keyword evidence="2" id="KW-1185">Reference proteome</keyword>
<gene>
    <name evidence="1" type="ORF">PECUL_23A030197</name>
</gene>
<name>A0AAD1TMA4_PELCU</name>
<comment type="caution">
    <text evidence="1">The sequence shown here is derived from an EMBL/GenBank/DDBJ whole genome shotgun (WGS) entry which is preliminary data.</text>
</comment>
<dbReference type="EMBL" id="CAKOES020000864">
    <property type="protein sequence ID" value="CAH2330630.1"/>
    <property type="molecule type" value="Genomic_DNA"/>
</dbReference>
<reference evidence="1" key="1">
    <citation type="submission" date="2022-03" db="EMBL/GenBank/DDBJ databases">
        <authorList>
            <person name="Alioto T."/>
            <person name="Alioto T."/>
            <person name="Gomez Garrido J."/>
        </authorList>
    </citation>
    <scope>NUCLEOTIDE SEQUENCE</scope>
</reference>
<evidence type="ECO:0000313" key="2">
    <source>
        <dbReference type="Proteomes" id="UP001295444"/>
    </source>
</evidence>